<evidence type="ECO:0000313" key="2">
    <source>
        <dbReference type="Proteomes" id="UP000321085"/>
    </source>
</evidence>
<accession>A0A512BW53</accession>
<reference evidence="1 2" key="1">
    <citation type="submission" date="2019-07" db="EMBL/GenBank/DDBJ databases">
        <title>Whole genome shotgun sequence of Microvirga aerophila NBRC 106136.</title>
        <authorList>
            <person name="Hosoyama A."/>
            <person name="Uohara A."/>
            <person name="Ohji S."/>
            <person name="Ichikawa N."/>
        </authorList>
    </citation>
    <scope>NUCLEOTIDE SEQUENCE [LARGE SCALE GENOMIC DNA]</scope>
    <source>
        <strain evidence="1 2">NBRC 106136</strain>
    </source>
</reference>
<gene>
    <name evidence="1" type="ORF">MAE02_38510</name>
</gene>
<name>A0A512BW53_9HYPH</name>
<evidence type="ECO:0000313" key="1">
    <source>
        <dbReference type="EMBL" id="GEO16155.1"/>
    </source>
</evidence>
<dbReference type="RefSeq" id="WP_147021888.1">
    <property type="nucleotide sequence ID" value="NZ_BJYU01000056.1"/>
</dbReference>
<protein>
    <submittedName>
        <fullName evidence="1">Uncharacterized protein</fullName>
    </submittedName>
</protein>
<keyword evidence="2" id="KW-1185">Reference proteome</keyword>
<comment type="caution">
    <text evidence="1">The sequence shown here is derived from an EMBL/GenBank/DDBJ whole genome shotgun (WGS) entry which is preliminary data.</text>
</comment>
<dbReference type="AlphaFoldDB" id="A0A512BW53"/>
<dbReference type="EMBL" id="BJYU01000056">
    <property type="protein sequence ID" value="GEO16155.1"/>
    <property type="molecule type" value="Genomic_DNA"/>
</dbReference>
<dbReference type="Proteomes" id="UP000321085">
    <property type="component" value="Unassembled WGS sequence"/>
</dbReference>
<sequence length="79" mass="9054">MTYRLTQLAPGAYDLLLKGKVIGSVVRGGSRDSPIWIAELLRRHLPHQRPMPFTEQEHEFKTLEQVCNWLQIPKSLEAG</sequence>
<organism evidence="1 2">
    <name type="scientific">Microvirga aerophila</name>
    <dbReference type="NCBI Taxonomy" id="670291"/>
    <lineage>
        <taxon>Bacteria</taxon>
        <taxon>Pseudomonadati</taxon>
        <taxon>Pseudomonadota</taxon>
        <taxon>Alphaproteobacteria</taxon>
        <taxon>Hyphomicrobiales</taxon>
        <taxon>Methylobacteriaceae</taxon>
        <taxon>Microvirga</taxon>
    </lineage>
</organism>
<proteinExistence type="predicted"/>